<feature type="region of interest" description="Disordered" evidence="1">
    <location>
        <begin position="44"/>
        <end position="118"/>
    </location>
</feature>
<evidence type="ECO:0000256" key="1">
    <source>
        <dbReference type="SAM" id="MobiDB-lite"/>
    </source>
</evidence>
<name>A0A9E7V1Z0_9TOMB</name>
<feature type="compositionally biased region" description="Polar residues" evidence="1">
    <location>
        <begin position="50"/>
        <end position="62"/>
    </location>
</feature>
<evidence type="ECO:0000313" key="2">
    <source>
        <dbReference type="EMBL" id="UYL95413.1"/>
    </source>
</evidence>
<accession>A0A9E7V1Z0</accession>
<reference evidence="2" key="1">
    <citation type="submission" date="2022-05" db="EMBL/GenBank/DDBJ databases">
        <authorList>
            <person name="Cao W."/>
            <person name="Jia N."/>
            <person name="Lam T.T.-Y."/>
            <person name="Ni X."/>
            <person name="Liu J."/>
        </authorList>
    </citation>
    <scope>NUCLEOTIDE SEQUENCE</scope>
    <source>
        <strain evidence="2">TIGMIC 2</strain>
    </source>
</reference>
<protein>
    <submittedName>
        <fullName evidence="2">Uncharacterized protein</fullName>
    </submittedName>
</protein>
<proteinExistence type="predicted"/>
<organism evidence="2">
    <name type="scientific">Taian Tombu tick virus 1</name>
    <dbReference type="NCBI Taxonomy" id="2972342"/>
    <lineage>
        <taxon>Viruses</taxon>
        <taxon>Riboviria</taxon>
        <taxon>Orthornavirae</taxon>
        <taxon>Kitrinoviricota</taxon>
        <taxon>Tolucaviricetes</taxon>
        <taxon>Tolivirales</taxon>
        <taxon>Tombusviridae</taxon>
    </lineage>
</organism>
<sequence>MMDSPVVVAAVNTHHIFFTISNLTLNFYNATVIIRHAYKEPDQAEHPAFQTHQPEECSTTKTCLRPSVPRSKSHGTLRRGETPDPDLGDSQTGKQERMGPRVHYTPRQHPLARGDSPVVPTMGFEGSSSVVRAPGDSNDTRDSLNGNPFGLQGRYPELTPVTIIGEGDSKGRPLGPVRTLLPKISDLRIRK</sequence>
<dbReference type="EMBL" id="ON746540">
    <property type="protein sequence ID" value="UYL95413.1"/>
    <property type="molecule type" value="Genomic_RNA"/>
</dbReference>